<organism evidence="2 3">
    <name type="scientific">Mucor plumbeus</name>
    <dbReference type="NCBI Taxonomy" id="97098"/>
    <lineage>
        <taxon>Eukaryota</taxon>
        <taxon>Fungi</taxon>
        <taxon>Fungi incertae sedis</taxon>
        <taxon>Mucoromycota</taxon>
        <taxon>Mucoromycotina</taxon>
        <taxon>Mucoromycetes</taxon>
        <taxon>Mucorales</taxon>
        <taxon>Mucorineae</taxon>
        <taxon>Mucoraceae</taxon>
        <taxon>Mucor</taxon>
    </lineage>
</organism>
<dbReference type="OrthoDB" id="2417678at2759"/>
<accession>A0A8H7QLJ0</accession>
<reference evidence="2" key="1">
    <citation type="submission" date="2020-12" db="EMBL/GenBank/DDBJ databases">
        <title>Metabolic potential, ecology and presence of endohyphal bacteria is reflected in genomic diversity of Mucoromycotina.</title>
        <authorList>
            <person name="Muszewska A."/>
            <person name="Okrasinska A."/>
            <person name="Steczkiewicz K."/>
            <person name="Drgas O."/>
            <person name="Orlowska M."/>
            <person name="Perlinska-Lenart U."/>
            <person name="Aleksandrzak-Piekarczyk T."/>
            <person name="Szatraj K."/>
            <person name="Zielenkiewicz U."/>
            <person name="Pilsyk S."/>
            <person name="Malc E."/>
            <person name="Mieczkowski P."/>
            <person name="Kruszewska J.S."/>
            <person name="Biernat P."/>
            <person name="Pawlowska J."/>
        </authorList>
    </citation>
    <scope>NUCLEOTIDE SEQUENCE</scope>
    <source>
        <strain evidence="2">CBS 226.32</strain>
    </source>
</reference>
<protein>
    <submittedName>
        <fullName evidence="2">Uncharacterized protein</fullName>
    </submittedName>
</protein>
<sequence length="82" mass="9065">MSQPQRGGVPNYMDNVMSRFGHHLSPNQRTHISESMIPTLQSAKPGSCELPYESSATIKPQLHSIGVTNKVINSYDVVDIKI</sequence>
<dbReference type="EMBL" id="JAEPRC010000629">
    <property type="protein sequence ID" value="KAG2193783.1"/>
    <property type="molecule type" value="Genomic_DNA"/>
</dbReference>
<dbReference type="AlphaFoldDB" id="A0A8H7QLJ0"/>
<comment type="caution">
    <text evidence="2">The sequence shown here is derived from an EMBL/GenBank/DDBJ whole genome shotgun (WGS) entry which is preliminary data.</text>
</comment>
<proteinExistence type="predicted"/>
<gene>
    <name evidence="2" type="ORF">INT46_004319</name>
</gene>
<name>A0A8H7QLJ0_9FUNG</name>
<evidence type="ECO:0000313" key="2">
    <source>
        <dbReference type="EMBL" id="KAG2193783.1"/>
    </source>
</evidence>
<dbReference type="Proteomes" id="UP000650833">
    <property type="component" value="Unassembled WGS sequence"/>
</dbReference>
<feature type="region of interest" description="Disordered" evidence="1">
    <location>
        <begin position="1"/>
        <end position="26"/>
    </location>
</feature>
<evidence type="ECO:0000313" key="3">
    <source>
        <dbReference type="Proteomes" id="UP000650833"/>
    </source>
</evidence>
<evidence type="ECO:0000256" key="1">
    <source>
        <dbReference type="SAM" id="MobiDB-lite"/>
    </source>
</evidence>
<keyword evidence="3" id="KW-1185">Reference proteome</keyword>